<name>A0A6P1ZCQ9_9BACT</name>
<dbReference type="OrthoDB" id="5452664at2"/>
<dbReference type="Proteomes" id="UP000434052">
    <property type="component" value="Unassembled WGS sequence"/>
</dbReference>
<evidence type="ECO:0000313" key="2">
    <source>
        <dbReference type="Proteomes" id="UP000434052"/>
    </source>
</evidence>
<organism evidence="1 2">
    <name type="scientific">Oceanidesulfovibrio marinus</name>
    <dbReference type="NCBI Taxonomy" id="370038"/>
    <lineage>
        <taxon>Bacteria</taxon>
        <taxon>Pseudomonadati</taxon>
        <taxon>Thermodesulfobacteriota</taxon>
        <taxon>Desulfovibrionia</taxon>
        <taxon>Desulfovibrionales</taxon>
        <taxon>Desulfovibrionaceae</taxon>
        <taxon>Oceanidesulfovibrio</taxon>
    </lineage>
</organism>
<reference evidence="1 2" key="1">
    <citation type="submission" date="2018-06" db="EMBL/GenBank/DDBJ databases">
        <title>Complete genome of Desulfovibrio marinus P48SEP.</title>
        <authorList>
            <person name="Crispim J.S."/>
            <person name="Vidigal P.M.P."/>
            <person name="Silva L.C.F."/>
            <person name="Araujo L.C."/>
            <person name="Laguardia C.N."/>
            <person name="Dias R.S."/>
            <person name="Sousa M.P."/>
            <person name="Paula S.O."/>
            <person name="Silva C."/>
        </authorList>
    </citation>
    <scope>NUCLEOTIDE SEQUENCE [LARGE SCALE GENOMIC DNA]</scope>
    <source>
        <strain evidence="1 2">P48SEP</strain>
    </source>
</reference>
<protein>
    <submittedName>
        <fullName evidence="1">Uncharacterized protein</fullName>
    </submittedName>
</protein>
<dbReference type="EMBL" id="QMIF01000012">
    <property type="protein sequence ID" value="TVM32039.1"/>
    <property type="molecule type" value="Genomic_DNA"/>
</dbReference>
<evidence type="ECO:0000313" key="1">
    <source>
        <dbReference type="EMBL" id="TVM32039.1"/>
    </source>
</evidence>
<comment type="caution">
    <text evidence="1">The sequence shown here is derived from an EMBL/GenBank/DDBJ whole genome shotgun (WGS) entry which is preliminary data.</text>
</comment>
<sequence>MPLSQQMIREHMKAVVMERLSRDAGRREEALNEYFAVAMPDMEEAQTKQLASMIPVVLPALYEKWVGMFLDKITETVPAEQLELLCDGSDESRASIVLVYIMFLESERMEKQIAQDLAEYGKAHSNDPDLGSVAADYIRAKMTQLGGQIKKQNE</sequence>
<gene>
    <name evidence="1" type="ORF">DQK91_16015</name>
</gene>
<accession>A0A6P1ZCQ9</accession>
<dbReference type="AlphaFoldDB" id="A0A6P1ZCQ9"/>
<proteinExistence type="predicted"/>